<evidence type="ECO:0000256" key="8">
    <source>
        <dbReference type="ARBA" id="ARBA00022801"/>
    </source>
</evidence>
<evidence type="ECO:0000313" key="18">
    <source>
        <dbReference type="Proteomes" id="UP000193560"/>
    </source>
</evidence>
<dbReference type="Gene3D" id="3.40.630.10">
    <property type="entry name" value="Zn peptidases"/>
    <property type="match status" value="1"/>
</dbReference>
<dbReference type="PANTHER" id="PTHR12147:SF58">
    <property type="entry name" value="VACUOLAR MEMBRANE PROTEASE"/>
    <property type="match status" value="1"/>
</dbReference>
<evidence type="ECO:0000256" key="7">
    <source>
        <dbReference type="ARBA" id="ARBA00022692"/>
    </source>
</evidence>
<feature type="compositionally biased region" description="Polar residues" evidence="14">
    <location>
        <begin position="1"/>
        <end position="10"/>
    </location>
</feature>
<evidence type="ECO:0000256" key="5">
    <source>
        <dbReference type="ARBA" id="ARBA00022554"/>
    </source>
</evidence>
<dbReference type="InterPro" id="IPR007484">
    <property type="entry name" value="Peptidase_M28"/>
</dbReference>
<dbReference type="OrthoDB" id="76293at2759"/>
<feature type="transmembrane region" description="Helical" evidence="15">
    <location>
        <begin position="395"/>
        <end position="413"/>
    </location>
</feature>
<dbReference type="AlphaFoldDB" id="A0A1X2IN93"/>
<feature type="region of interest" description="Disordered" evidence="14">
    <location>
        <begin position="804"/>
        <end position="823"/>
    </location>
</feature>
<keyword evidence="10 15" id="KW-1133">Transmembrane helix</keyword>
<keyword evidence="12" id="KW-0325">Glycoprotein</keyword>
<evidence type="ECO:0000256" key="11">
    <source>
        <dbReference type="ARBA" id="ARBA00023049"/>
    </source>
</evidence>
<evidence type="ECO:0000256" key="1">
    <source>
        <dbReference type="ARBA" id="ARBA00001947"/>
    </source>
</evidence>
<feature type="transmembrane region" description="Helical" evidence="15">
    <location>
        <begin position="530"/>
        <end position="552"/>
    </location>
</feature>
<evidence type="ECO:0000256" key="10">
    <source>
        <dbReference type="ARBA" id="ARBA00022989"/>
    </source>
</evidence>
<evidence type="ECO:0000313" key="17">
    <source>
        <dbReference type="EMBL" id="ORZ19493.1"/>
    </source>
</evidence>
<feature type="transmembrane region" description="Helical" evidence="15">
    <location>
        <begin position="598"/>
        <end position="619"/>
    </location>
</feature>
<keyword evidence="13" id="KW-0479">Metal-binding</keyword>
<comment type="caution">
    <text evidence="17">The sequence shown here is derived from an EMBL/GenBank/DDBJ whole genome shotgun (WGS) entry which is preliminary data.</text>
</comment>
<evidence type="ECO:0000256" key="3">
    <source>
        <dbReference type="ARBA" id="ARBA00004128"/>
    </source>
</evidence>
<dbReference type="EC" id="3.4.-.-" evidence="13"/>
<dbReference type="STRING" id="90262.A0A1X2IN93"/>
<comment type="similarity">
    <text evidence="4 13">Belongs to the peptidase M28 family.</text>
</comment>
<dbReference type="PANTHER" id="PTHR12147">
    <property type="entry name" value="METALLOPEPTIDASE M28 FAMILY MEMBER"/>
    <property type="match status" value="1"/>
</dbReference>
<evidence type="ECO:0000256" key="14">
    <source>
        <dbReference type="SAM" id="MobiDB-lite"/>
    </source>
</evidence>
<keyword evidence="18" id="KW-1185">Reference proteome</keyword>
<keyword evidence="5" id="KW-0926">Vacuole</keyword>
<feature type="transmembrane region" description="Helical" evidence="15">
    <location>
        <begin position="631"/>
        <end position="649"/>
    </location>
</feature>
<feature type="region of interest" description="Disordered" evidence="14">
    <location>
        <begin position="1"/>
        <end position="28"/>
    </location>
</feature>
<dbReference type="EMBL" id="MCGE01000007">
    <property type="protein sequence ID" value="ORZ19493.1"/>
    <property type="molecule type" value="Genomic_DNA"/>
</dbReference>
<evidence type="ECO:0000256" key="12">
    <source>
        <dbReference type="ARBA" id="ARBA00023180"/>
    </source>
</evidence>
<dbReference type="SUPFAM" id="SSF53187">
    <property type="entry name" value="Zn-dependent exopeptidases"/>
    <property type="match status" value="1"/>
</dbReference>
<feature type="transmembrane region" description="Helical" evidence="15">
    <location>
        <begin position="564"/>
        <end position="586"/>
    </location>
</feature>
<dbReference type="Pfam" id="PF04389">
    <property type="entry name" value="Peptidase_M28"/>
    <property type="match status" value="1"/>
</dbReference>
<accession>A0A1X2IN93</accession>
<keyword evidence="8 13" id="KW-0378">Hydrolase</keyword>
<name>A0A1X2IN93_9FUNG</name>
<keyword evidence="11" id="KW-0482">Metalloprotease</keyword>
<keyword evidence="15" id="KW-0472">Membrane</keyword>
<comment type="cofactor">
    <cofactor evidence="1">
        <name>Zn(2+)</name>
        <dbReference type="ChEBI" id="CHEBI:29105"/>
    </cofactor>
</comment>
<feature type="domain" description="Peptidase M28" evidence="16">
    <location>
        <begin position="163"/>
        <end position="352"/>
    </location>
</feature>
<protein>
    <recommendedName>
        <fullName evidence="13">Peptide hydrolase</fullName>
        <ecNumber evidence="13">3.4.-.-</ecNumber>
    </recommendedName>
</protein>
<evidence type="ECO:0000256" key="9">
    <source>
        <dbReference type="ARBA" id="ARBA00022833"/>
    </source>
</evidence>
<keyword evidence="6 13" id="KW-0645">Protease</keyword>
<organism evidence="17 18">
    <name type="scientific">Absidia repens</name>
    <dbReference type="NCBI Taxonomy" id="90262"/>
    <lineage>
        <taxon>Eukaryota</taxon>
        <taxon>Fungi</taxon>
        <taxon>Fungi incertae sedis</taxon>
        <taxon>Mucoromycota</taxon>
        <taxon>Mucoromycotina</taxon>
        <taxon>Mucoromycetes</taxon>
        <taxon>Mucorales</taxon>
        <taxon>Cunninghamellaceae</taxon>
        <taxon>Absidia</taxon>
    </lineage>
</organism>
<gene>
    <name evidence="17" type="ORF">BCR42DRAFT_449231</name>
</gene>
<proteinExistence type="inferred from homology"/>
<keyword evidence="9 13" id="KW-0862">Zinc</keyword>
<sequence>MTSVTENTPLLGNGRPFREPTRVGATDEEDTLVQDSSMMSGRPTEWSAYVWIFVSLGLLISFTYNYRSTLPRPLSEVEAMEQDDFSGLHSYNTYLSHFNMPHSANQEGNNIMYHWIIDELKAFSDQAKDNHIQVDLITNDTTRLVAKRDRFSQGEYWYVESRNVMIRLHGQHGSLDNALLVNAHYDSVSTSHGVTDNGMGTATALELLNYFVQHPPQNTLIFLFNNFEEGGLVGAQSFVQHPWFPTIKLFVNLEGTGSGGRSLLFRSSNLEAVKKLASSRAHLLHGTPFGNDMLKSKLVRSDTDYTTFTGKGVPGLDIAFYTPRAHYHTQRDDLVHTTPSSLQYMGQMALGVVRALDESDNDSLLSGAKMDKFIYFDILGRFMLVYSFTTSQTINIFFLVITPLLAVVWLAILSHDEDDKQKFWLDALSTFAQGVLSVAVAIVVIVAVDALVIYAMLRLKPMLTYGNAYIAAFYLVLASLLGLSLSQLILTRIKRMHRALLQLNTSLYGLLTLWWGMVIAATVLGSSQIAGGYFAIFFLGSGILAIIMSHLLASVYLKAKLPGVFLVQLALPVIFMSEFCFLSLDALRHTTADGTPEVSIYVIVATPIVLITLHLLPWIHVAGDKRRPVGVFTLALVVVFVSCLLLSPFNRQNSPNRIVFNQEYDQIESTSTVRLVTGLGLEHTLHHYLPEEEATTIRCEEQDNGYQVVCTYQTKDVPTYSQDQDEYKLEVDHQQEASGNGDDYGNRVMVAPVTLAPEDDDFVIMTTKTKQFRFTSTVKHSQLCQLKMNVPILKAHVNGEPILAGESSSSSSTTTASLGTSQHPAFTSSDMTAVMSYINQVGQPVEWEIDIGSEEYERRGKANVTVQLSCLYDDWTNGELPAFTNLRNRLPETQALTIKGGIGLAMVHYPMVYL</sequence>
<evidence type="ECO:0000256" key="4">
    <source>
        <dbReference type="ARBA" id="ARBA00010918"/>
    </source>
</evidence>
<comment type="subcellular location">
    <subcellularLocation>
        <location evidence="3">Vacuole membrane</location>
        <topology evidence="3">Multi-pass membrane protein</topology>
    </subcellularLocation>
</comment>
<dbReference type="GO" id="GO:0046872">
    <property type="term" value="F:metal ion binding"/>
    <property type="evidence" value="ECO:0007669"/>
    <property type="project" value="UniProtKB-KW"/>
</dbReference>
<feature type="compositionally biased region" description="Low complexity" evidence="14">
    <location>
        <begin position="807"/>
        <end position="821"/>
    </location>
</feature>
<dbReference type="InterPro" id="IPR045175">
    <property type="entry name" value="M28_fam"/>
</dbReference>
<evidence type="ECO:0000259" key="16">
    <source>
        <dbReference type="Pfam" id="PF04389"/>
    </source>
</evidence>
<feature type="transmembrane region" description="Helical" evidence="15">
    <location>
        <begin position="503"/>
        <end position="524"/>
    </location>
</feature>
<comment type="function">
    <text evidence="2">May be involved in vacuolar sorting and osmoregulation.</text>
</comment>
<dbReference type="GO" id="GO:0006508">
    <property type="term" value="P:proteolysis"/>
    <property type="evidence" value="ECO:0007669"/>
    <property type="project" value="UniProtKB-KW"/>
</dbReference>
<evidence type="ECO:0000256" key="13">
    <source>
        <dbReference type="RuleBase" id="RU361240"/>
    </source>
</evidence>
<evidence type="ECO:0000256" key="2">
    <source>
        <dbReference type="ARBA" id="ARBA00003273"/>
    </source>
</evidence>
<feature type="transmembrane region" description="Helical" evidence="15">
    <location>
        <begin position="469"/>
        <end position="491"/>
    </location>
</feature>
<evidence type="ECO:0000256" key="6">
    <source>
        <dbReference type="ARBA" id="ARBA00022670"/>
    </source>
</evidence>
<dbReference type="Proteomes" id="UP000193560">
    <property type="component" value="Unassembled WGS sequence"/>
</dbReference>
<dbReference type="GO" id="GO:0008235">
    <property type="term" value="F:metalloexopeptidase activity"/>
    <property type="evidence" value="ECO:0007669"/>
    <property type="project" value="InterPro"/>
</dbReference>
<evidence type="ECO:0000256" key="15">
    <source>
        <dbReference type="SAM" id="Phobius"/>
    </source>
</evidence>
<dbReference type="GO" id="GO:0005774">
    <property type="term" value="C:vacuolar membrane"/>
    <property type="evidence" value="ECO:0007669"/>
    <property type="project" value="UniProtKB-SubCell"/>
</dbReference>
<feature type="transmembrane region" description="Helical" evidence="15">
    <location>
        <begin position="434"/>
        <end position="457"/>
    </location>
</feature>
<feature type="transmembrane region" description="Helical" evidence="15">
    <location>
        <begin position="46"/>
        <end position="66"/>
    </location>
</feature>
<keyword evidence="7 15" id="KW-0812">Transmembrane</keyword>
<reference evidence="17 18" key="1">
    <citation type="submission" date="2016-07" db="EMBL/GenBank/DDBJ databases">
        <title>Pervasive Adenine N6-methylation of Active Genes in Fungi.</title>
        <authorList>
            <consortium name="DOE Joint Genome Institute"/>
            <person name="Mondo S.J."/>
            <person name="Dannebaum R.O."/>
            <person name="Kuo R.C."/>
            <person name="Labutti K."/>
            <person name="Haridas S."/>
            <person name="Kuo A."/>
            <person name="Salamov A."/>
            <person name="Ahrendt S.R."/>
            <person name="Lipzen A."/>
            <person name="Sullivan W."/>
            <person name="Andreopoulos W.B."/>
            <person name="Clum A."/>
            <person name="Lindquist E."/>
            <person name="Daum C."/>
            <person name="Ramamoorthy G.K."/>
            <person name="Gryganskyi A."/>
            <person name="Culley D."/>
            <person name="Magnuson J.K."/>
            <person name="James T.Y."/>
            <person name="O'Malley M.A."/>
            <person name="Stajich J.E."/>
            <person name="Spatafora J.W."/>
            <person name="Visel A."/>
            <person name="Grigoriev I.V."/>
        </authorList>
    </citation>
    <scope>NUCLEOTIDE SEQUENCE [LARGE SCALE GENOMIC DNA]</scope>
    <source>
        <strain evidence="17 18">NRRL 1336</strain>
    </source>
</reference>